<dbReference type="Proteomes" id="UP000601435">
    <property type="component" value="Unassembled WGS sequence"/>
</dbReference>
<feature type="compositionally biased region" description="Basic and acidic residues" evidence="1">
    <location>
        <begin position="230"/>
        <end position="242"/>
    </location>
</feature>
<feature type="region of interest" description="Disordered" evidence="1">
    <location>
        <begin position="132"/>
        <end position="267"/>
    </location>
</feature>
<gene>
    <name evidence="2" type="ORF">SNEC2469_LOCUS30817</name>
</gene>
<evidence type="ECO:0000313" key="3">
    <source>
        <dbReference type="Proteomes" id="UP000601435"/>
    </source>
</evidence>
<feature type="compositionally biased region" description="Polar residues" evidence="1">
    <location>
        <begin position="166"/>
        <end position="179"/>
    </location>
</feature>
<organism evidence="2 3">
    <name type="scientific">Symbiodinium necroappetens</name>
    <dbReference type="NCBI Taxonomy" id="1628268"/>
    <lineage>
        <taxon>Eukaryota</taxon>
        <taxon>Sar</taxon>
        <taxon>Alveolata</taxon>
        <taxon>Dinophyceae</taxon>
        <taxon>Suessiales</taxon>
        <taxon>Symbiodiniaceae</taxon>
        <taxon>Symbiodinium</taxon>
    </lineage>
</organism>
<comment type="caution">
    <text evidence="2">The sequence shown here is derived from an EMBL/GenBank/DDBJ whole genome shotgun (WGS) entry which is preliminary data.</text>
</comment>
<evidence type="ECO:0000256" key="1">
    <source>
        <dbReference type="SAM" id="MobiDB-lite"/>
    </source>
</evidence>
<dbReference type="AlphaFoldDB" id="A0A813BJM0"/>
<proteinExistence type="predicted"/>
<accession>A0A813BJM0</accession>
<dbReference type="OrthoDB" id="424196at2759"/>
<dbReference type="EMBL" id="CAJNJA010072809">
    <property type="protein sequence ID" value="CAE7907938.1"/>
    <property type="molecule type" value="Genomic_DNA"/>
</dbReference>
<reference evidence="2" key="1">
    <citation type="submission" date="2021-02" db="EMBL/GenBank/DDBJ databases">
        <authorList>
            <person name="Dougan E. K."/>
            <person name="Rhodes N."/>
            <person name="Thang M."/>
            <person name="Chan C."/>
        </authorList>
    </citation>
    <scope>NUCLEOTIDE SEQUENCE</scope>
</reference>
<name>A0A813BJM0_9DINO</name>
<protein>
    <submittedName>
        <fullName evidence="2">Uncharacterized protein</fullName>
    </submittedName>
</protein>
<keyword evidence="3" id="KW-1185">Reference proteome</keyword>
<feature type="compositionally biased region" description="Basic residues" evidence="1">
    <location>
        <begin position="34"/>
        <end position="43"/>
    </location>
</feature>
<feature type="compositionally biased region" description="Basic and acidic residues" evidence="1">
    <location>
        <begin position="8"/>
        <end position="21"/>
    </location>
</feature>
<feature type="compositionally biased region" description="Basic and acidic residues" evidence="1">
    <location>
        <begin position="45"/>
        <end position="64"/>
    </location>
</feature>
<sequence length="493" mass="53233">MGSGGSTDSKKKGEEKYKPEEDATASAEVAQAAKPRRLKKAATRARLEERSTSPRPPDAADKEPTVPATEVRPCDSCGEMRKTTNFSRGDESQWLCAACQLTNGGLAFGARQKQKRLNATSALKPQPVFRRQNSDKQLRSKLSVFSDDDSENRSNIGRERRRGRCKTNNNDAGLASNSLAPPDADSGTPQRRAKLMRANTANLSGIGKGSTVSSEGSQAMEAKEVLTSVKEPKAGERKKAPEKPGSAELSDGEGVKVPPLPQRTLPGGFTVGERAVTLISREAPNQTLIMELGQEGNIVGAVERRFGGEVDLRLLVQFPRGVCWWLSPLQISQPAQFGAARAAGIFGFNWGSRVKSLVTLLNPPAEQPHQELWLGDEGTVVGPSVVKGKLAVRFDNGIGEWSIWPCLVCKTEAYEETIQEKVQGFARGDRVRSLGQVFGSRSFDETRLAVAEGEEGTVVGPGHAAGKVLVHFDADDRVWSLDPKQLESTSSCL</sequence>
<evidence type="ECO:0000313" key="2">
    <source>
        <dbReference type="EMBL" id="CAE7907938.1"/>
    </source>
</evidence>
<feature type="region of interest" description="Disordered" evidence="1">
    <location>
        <begin position="1"/>
        <end position="80"/>
    </location>
</feature>